<proteinExistence type="predicted"/>
<organism evidence="2 3">
    <name type="scientific">Aspergillus caelatus</name>
    <dbReference type="NCBI Taxonomy" id="61420"/>
    <lineage>
        <taxon>Eukaryota</taxon>
        <taxon>Fungi</taxon>
        <taxon>Dikarya</taxon>
        <taxon>Ascomycota</taxon>
        <taxon>Pezizomycotina</taxon>
        <taxon>Eurotiomycetes</taxon>
        <taxon>Eurotiomycetidae</taxon>
        <taxon>Eurotiales</taxon>
        <taxon>Aspergillaceae</taxon>
        <taxon>Aspergillus</taxon>
        <taxon>Aspergillus subgen. Circumdati</taxon>
    </lineage>
</organism>
<dbReference type="InterPro" id="IPR016040">
    <property type="entry name" value="NAD(P)-bd_dom"/>
</dbReference>
<gene>
    <name evidence="2" type="ORF">BDV27DRAFT_166902</name>
</gene>
<dbReference type="InterPro" id="IPR020904">
    <property type="entry name" value="Sc_DH/Rdtase_CS"/>
</dbReference>
<dbReference type="PROSITE" id="PS00061">
    <property type="entry name" value="ADH_SHORT"/>
    <property type="match status" value="1"/>
</dbReference>
<evidence type="ECO:0000313" key="2">
    <source>
        <dbReference type="EMBL" id="KAE8361494.1"/>
    </source>
</evidence>
<dbReference type="AlphaFoldDB" id="A0A5N6ZV52"/>
<keyword evidence="3" id="KW-1185">Reference proteome</keyword>
<accession>A0A5N6ZV52</accession>
<dbReference type="Proteomes" id="UP000326268">
    <property type="component" value="Unassembled WGS sequence"/>
</dbReference>
<sequence length="359" mass="40365">MTITTIEPMTGTAIYGPRPGVENILVTGGAGFIGSWMCQHLVLRYPEYNIICLDKISSVSSLNNIKYIQGRTNFRFVQGDLCDKEHLVHILKEYDIDSVIHFAAESSVQKSFSDPIAFVDMNVYGTLFLMEAMRIHGKITRFVHTSTDEVYGETWGVSVDEDTRMNPTNPYAASKAAAEMLIMAYQKSFNIPGIVLRCNNIYGPGQFPEKLIPKFTMLVNDSQKLTMQGNGSRTRSFIYVADVVAAYDAVLHNGMVGAAYNVSSSDEVSIRDVAIEILKAFGHDSQEEFENFIISAPDRPYNDNDYVVKGGKLKDLGWSQKVFFNEGLSKTVEWYRKHGDRWWEQQLGNTIVLHGSHHT</sequence>
<feature type="domain" description="NAD(P)-binding" evidence="1">
    <location>
        <begin position="25"/>
        <end position="330"/>
    </location>
</feature>
<reference evidence="2 3" key="1">
    <citation type="submission" date="2019-04" db="EMBL/GenBank/DDBJ databases">
        <title>Friends and foes A comparative genomics studyof 23 Aspergillus species from section Flavi.</title>
        <authorList>
            <consortium name="DOE Joint Genome Institute"/>
            <person name="Kjaerbolling I."/>
            <person name="Vesth T."/>
            <person name="Frisvad J.C."/>
            <person name="Nybo J.L."/>
            <person name="Theobald S."/>
            <person name="Kildgaard S."/>
            <person name="Isbrandt T."/>
            <person name="Kuo A."/>
            <person name="Sato A."/>
            <person name="Lyhne E.K."/>
            <person name="Kogle M.E."/>
            <person name="Wiebenga A."/>
            <person name="Kun R.S."/>
            <person name="Lubbers R.J."/>
            <person name="Makela M.R."/>
            <person name="Barry K."/>
            <person name="Chovatia M."/>
            <person name="Clum A."/>
            <person name="Daum C."/>
            <person name="Haridas S."/>
            <person name="He G."/>
            <person name="LaButti K."/>
            <person name="Lipzen A."/>
            <person name="Mondo S."/>
            <person name="Riley R."/>
            <person name="Salamov A."/>
            <person name="Simmons B.A."/>
            <person name="Magnuson J.K."/>
            <person name="Henrissat B."/>
            <person name="Mortensen U.H."/>
            <person name="Larsen T.O."/>
            <person name="Devries R.P."/>
            <person name="Grigoriev I.V."/>
            <person name="Machida M."/>
            <person name="Baker S.E."/>
            <person name="Andersen M.R."/>
        </authorList>
    </citation>
    <scope>NUCLEOTIDE SEQUENCE [LARGE SCALE GENOMIC DNA]</scope>
    <source>
        <strain evidence="2 3">CBS 763.97</strain>
    </source>
</reference>
<dbReference type="OrthoDB" id="331544at2759"/>
<dbReference type="Gene3D" id="3.90.25.10">
    <property type="entry name" value="UDP-galactose 4-epimerase, domain 1"/>
    <property type="match status" value="1"/>
</dbReference>
<evidence type="ECO:0000313" key="3">
    <source>
        <dbReference type="Proteomes" id="UP000326268"/>
    </source>
</evidence>
<dbReference type="FunFam" id="3.40.50.720:FF:000304">
    <property type="entry name" value="UDP-glucose 4,6-dehydratase"/>
    <property type="match status" value="1"/>
</dbReference>
<dbReference type="GO" id="GO:0009225">
    <property type="term" value="P:nucleotide-sugar metabolic process"/>
    <property type="evidence" value="ECO:0007669"/>
    <property type="project" value="UniProtKB-ARBA"/>
</dbReference>
<dbReference type="InterPro" id="IPR036291">
    <property type="entry name" value="NAD(P)-bd_dom_sf"/>
</dbReference>
<dbReference type="PANTHER" id="PTHR43000">
    <property type="entry name" value="DTDP-D-GLUCOSE 4,6-DEHYDRATASE-RELATED"/>
    <property type="match status" value="1"/>
</dbReference>
<dbReference type="Gene3D" id="3.40.50.720">
    <property type="entry name" value="NAD(P)-binding Rossmann-like Domain"/>
    <property type="match status" value="1"/>
</dbReference>
<name>A0A5N6ZV52_9EURO</name>
<dbReference type="EMBL" id="ML737733">
    <property type="protein sequence ID" value="KAE8361494.1"/>
    <property type="molecule type" value="Genomic_DNA"/>
</dbReference>
<dbReference type="GeneID" id="43658757"/>
<protein>
    <submittedName>
        <fullName evidence="2">dTDP-D-glucose 4,6-dehydratase</fullName>
    </submittedName>
</protein>
<dbReference type="RefSeq" id="XP_031924575.1">
    <property type="nucleotide sequence ID" value="XM_032074311.1"/>
</dbReference>
<evidence type="ECO:0000259" key="1">
    <source>
        <dbReference type="Pfam" id="PF16363"/>
    </source>
</evidence>
<dbReference type="Pfam" id="PF16363">
    <property type="entry name" value="GDP_Man_Dehyd"/>
    <property type="match status" value="1"/>
</dbReference>
<dbReference type="SUPFAM" id="SSF51735">
    <property type="entry name" value="NAD(P)-binding Rossmann-fold domains"/>
    <property type="match status" value="1"/>
</dbReference>